<dbReference type="GO" id="GO:0005096">
    <property type="term" value="F:GTPase activator activity"/>
    <property type="evidence" value="ECO:0007669"/>
    <property type="project" value="TreeGrafter"/>
</dbReference>
<keyword evidence="4" id="KW-1185">Reference proteome</keyword>
<comment type="caution">
    <text evidence="3">The sequence shown here is derived from an EMBL/GenBank/DDBJ whole genome shotgun (WGS) entry which is preliminary data.</text>
</comment>
<dbReference type="EMBL" id="VRMN01000001">
    <property type="protein sequence ID" value="KAA8499076.1"/>
    <property type="molecule type" value="Genomic_DNA"/>
</dbReference>
<accession>A0A5J4Z5W5</accession>
<protein>
    <submittedName>
        <fullName evidence="3">TBC1 domain family member 12</fullName>
    </submittedName>
</protein>
<sequence length="580" mass="65040">MDRVIRRESAENSAKRSACKLVSINVRISTNMYNSQQGDETPQQQQRVGSNSMASAAASGLPSSLAAAIVQPTAWIKSTSLSLLSHSPHGAVHKSSSLLDAMVNEDLSMLDGSMYVQSIEKSDSQGSSPSAKLSYANSAEFSSQLLTRNRFYEWLESETHIDLDKLRLAARYGIPDDVRGDVWKYLLGVSKSEKSDELYQKNRNTARYRERLRGVDESDEVSRRVMGEARRQWQSRVSDDSRAVQQRPFLGHLEIRQTAASEKGDRNTTPPEFEVRARLEKSSDHEGGSSTLEHCSSRASDSTRTPTSEQSSRTFSRELSESEIFQQATATVRGATEDDASRASTKASEAASARASTFSDGKNSAKANELNQRKTDNRAIASLVLDTKAGTDENLRVYARVISATLNSLGPEYVYCAELVSMLTPFLVVMTEESDVFMSYHRLIRRHEAVLREDQQELKRQTASFVTMFRVLQPELWDYFESEEVPVSQWIPSWFKSLLSRQLPLSCVLRLWDTYFSSDEGLELHPFVCLAIMDLIQEEIFELDGADIVSYLHSLPHLDIDRVVALASNIREDAVGREIL</sequence>
<evidence type="ECO:0000313" key="4">
    <source>
        <dbReference type="Proteomes" id="UP000324585"/>
    </source>
</evidence>
<dbReference type="PROSITE" id="PS50086">
    <property type="entry name" value="TBC_RABGAP"/>
    <property type="match status" value="1"/>
</dbReference>
<feature type="compositionally biased region" description="Basic and acidic residues" evidence="1">
    <location>
        <begin position="215"/>
        <end position="242"/>
    </location>
</feature>
<evidence type="ECO:0000313" key="3">
    <source>
        <dbReference type="EMBL" id="KAA8499076.1"/>
    </source>
</evidence>
<dbReference type="InterPro" id="IPR035969">
    <property type="entry name" value="Rab-GAP_TBC_sf"/>
</dbReference>
<dbReference type="SUPFAM" id="SSF47923">
    <property type="entry name" value="Ypt/Rab-GAP domain of gyp1p"/>
    <property type="match status" value="2"/>
</dbReference>
<dbReference type="AlphaFoldDB" id="A0A5J4Z5W5"/>
<feature type="region of interest" description="Disordered" evidence="1">
    <location>
        <begin position="215"/>
        <end position="249"/>
    </location>
</feature>
<feature type="compositionally biased region" description="Polar residues" evidence="1">
    <location>
        <begin position="288"/>
        <end position="314"/>
    </location>
</feature>
<dbReference type="Proteomes" id="UP000324585">
    <property type="component" value="Unassembled WGS sequence"/>
</dbReference>
<gene>
    <name evidence="3" type="ORF">FVE85_6661</name>
</gene>
<feature type="region of interest" description="Disordered" evidence="1">
    <location>
        <begin position="277"/>
        <end position="373"/>
    </location>
</feature>
<feature type="compositionally biased region" description="Polar residues" evidence="1">
    <location>
        <begin position="33"/>
        <end position="49"/>
    </location>
</feature>
<dbReference type="PANTHER" id="PTHR22957:SF268">
    <property type="entry name" value="ANKYRIN REPEAT-CONTAINING PROTEIN"/>
    <property type="match status" value="1"/>
</dbReference>
<organism evidence="3 4">
    <name type="scientific">Porphyridium purpureum</name>
    <name type="common">Red alga</name>
    <name type="synonym">Porphyridium cruentum</name>
    <dbReference type="NCBI Taxonomy" id="35688"/>
    <lineage>
        <taxon>Eukaryota</taxon>
        <taxon>Rhodophyta</taxon>
        <taxon>Bangiophyceae</taxon>
        <taxon>Porphyridiales</taxon>
        <taxon>Porphyridiaceae</taxon>
        <taxon>Porphyridium</taxon>
    </lineage>
</organism>
<dbReference type="OMA" id="WLESETH"/>
<feature type="compositionally biased region" description="Basic and acidic residues" evidence="1">
    <location>
        <begin position="277"/>
        <end position="287"/>
    </location>
</feature>
<dbReference type="PANTHER" id="PTHR22957">
    <property type="entry name" value="TBC1 DOMAIN FAMILY MEMBER GTPASE-ACTIVATING PROTEIN"/>
    <property type="match status" value="1"/>
</dbReference>
<dbReference type="Gene3D" id="1.10.10.750">
    <property type="entry name" value="Ypt/Rab-GAP domain of gyp1p, domain 1"/>
    <property type="match status" value="1"/>
</dbReference>
<evidence type="ECO:0000259" key="2">
    <source>
        <dbReference type="PROSITE" id="PS50086"/>
    </source>
</evidence>
<feature type="compositionally biased region" description="Polar residues" evidence="1">
    <location>
        <begin position="354"/>
        <end position="370"/>
    </location>
</feature>
<reference evidence="4" key="1">
    <citation type="journal article" date="2019" name="Nat. Commun.">
        <title>Expansion of phycobilisome linker gene families in mesophilic red algae.</title>
        <authorList>
            <person name="Lee J."/>
            <person name="Kim D."/>
            <person name="Bhattacharya D."/>
            <person name="Yoon H.S."/>
        </authorList>
    </citation>
    <scope>NUCLEOTIDE SEQUENCE [LARGE SCALE GENOMIC DNA]</scope>
    <source>
        <strain evidence="4">CCMP 1328</strain>
    </source>
</reference>
<name>A0A5J4Z5W5_PORPP</name>
<evidence type="ECO:0000256" key="1">
    <source>
        <dbReference type="SAM" id="MobiDB-lite"/>
    </source>
</evidence>
<dbReference type="SMART" id="SM00164">
    <property type="entry name" value="TBC"/>
    <property type="match status" value="1"/>
</dbReference>
<dbReference type="InterPro" id="IPR000195">
    <property type="entry name" value="Rab-GAP-TBC_dom"/>
</dbReference>
<dbReference type="Gene3D" id="1.10.472.80">
    <property type="entry name" value="Ypt/Rab-GAP domain of gyp1p, domain 3"/>
    <property type="match status" value="1"/>
</dbReference>
<dbReference type="Pfam" id="PF00566">
    <property type="entry name" value="RabGAP-TBC"/>
    <property type="match status" value="1"/>
</dbReference>
<feature type="domain" description="Rab-GAP TBC" evidence="2">
    <location>
        <begin position="173"/>
        <end position="519"/>
    </location>
</feature>
<dbReference type="OrthoDB" id="27140at2759"/>
<proteinExistence type="predicted"/>
<feature type="region of interest" description="Disordered" evidence="1">
    <location>
        <begin position="33"/>
        <end position="55"/>
    </location>
</feature>